<name>A0AAU8LRW7_9BACT</name>
<sequence length="469" mass="54424">MQPQKLTRKFKGEPFQYHARCEKREDAIDERNALIAEGHKARFAKDPVYGVYHVYVRVEDSPEAQADAAHEAFDPSFRPGVPSLSPGSPGLQYMAGLDKLKISLHLNGQEELLALGRDMKDQMQDPEFNKNPNAKEVSLEFIGGERFNVRAVGIPKYPVVFENADIVIALSSHKVDAQQPNCRIEIGSVSCWKPGWLYLTNVIFGMLRRYGCEIVRQKVTQCDVCVDLLDVDFRETGFGQEERWKARSNDYGVKGRHFKRNYINFGKGDIFFKAYDKSRELDPLDSKYTFFHQLWKDHLGHDVDHVTRLEFQLRRPVIKKLKIKSVYDLSRKLNSLWAYLVGDGKENKGWAKFLDREMTESDRKNKNHQRYEVDALWEAVQKVRFKKGRTFRLSREKVQHLDIVRLKKMMAGCGSSLCGGLGLAEEDCEGHIKFACSMLEEQMRENYRKDAREYRRKISTKYNKAELTF</sequence>
<gene>
    <name evidence="1" type="ORF">Q3M24_16480</name>
</gene>
<organism evidence="1">
    <name type="scientific">Candidatus Electrothrix aestuarii</name>
    <dbReference type="NCBI Taxonomy" id="3062594"/>
    <lineage>
        <taxon>Bacteria</taxon>
        <taxon>Pseudomonadati</taxon>
        <taxon>Thermodesulfobacteriota</taxon>
        <taxon>Desulfobulbia</taxon>
        <taxon>Desulfobulbales</taxon>
        <taxon>Desulfobulbaceae</taxon>
        <taxon>Candidatus Electrothrix</taxon>
    </lineage>
</organism>
<evidence type="ECO:0008006" key="2">
    <source>
        <dbReference type="Google" id="ProtNLM"/>
    </source>
</evidence>
<dbReference type="KEGG" id="eaj:Q3M24_16480"/>
<protein>
    <recommendedName>
        <fullName evidence="2">Replication initiation factor</fullName>
    </recommendedName>
</protein>
<reference evidence="1" key="1">
    <citation type="journal article" date="2024" name="Syst. Appl. Microbiol.">
        <title>First single-strain enrichments of Electrothrix cable bacteria, description of E. aestuarii sp. nov. and E. rattekaaiensis sp. nov., and proposal of a cable bacteria taxonomy following the rules of the SeqCode.</title>
        <authorList>
            <person name="Plum-Jensen L.E."/>
            <person name="Schramm A."/>
            <person name="Marshall I.P.G."/>
        </authorList>
    </citation>
    <scope>NUCLEOTIDE SEQUENCE</scope>
    <source>
        <strain evidence="1">Rat1</strain>
    </source>
</reference>
<reference evidence="1" key="2">
    <citation type="submission" date="2024-06" db="EMBL/GenBank/DDBJ databases">
        <authorList>
            <person name="Plum-Jensen L.E."/>
            <person name="Schramm A."/>
            <person name="Marshall I.P.G."/>
        </authorList>
    </citation>
    <scope>NUCLEOTIDE SEQUENCE</scope>
    <source>
        <strain evidence="1">Rat1</strain>
    </source>
</reference>
<accession>A0AAU8LRW7</accession>
<dbReference type="AlphaFoldDB" id="A0AAU8LRW7"/>
<evidence type="ECO:0000313" key="1">
    <source>
        <dbReference type="EMBL" id="XCN71887.1"/>
    </source>
</evidence>
<proteinExistence type="predicted"/>
<dbReference type="EMBL" id="CP159373">
    <property type="protein sequence ID" value="XCN71887.1"/>
    <property type="molecule type" value="Genomic_DNA"/>
</dbReference>